<dbReference type="GO" id="GO:0003700">
    <property type="term" value="F:DNA-binding transcription factor activity"/>
    <property type="evidence" value="ECO:0007669"/>
    <property type="project" value="InterPro"/>
</dbReference>
<dbReference type="GO" id="GO:0005634">
    <property type="term" value="C:nucleus"/>
    <property type="evidence" value="ECO:0007669"/>
    <property type="project" value="UniProtKB-SubCell"/>
</dbReference>
<gene>
    <name evidence="9" type="ORF">SASPL_105294</name>
    <name evidence="10" type="ORF">SASPL_105295</name>
    <name evidence="11" type="ORF">SASPL_105296</name>
    <name evidence="12" type="ORF">SASPL_105298</name>
    <name evidence="13" type="ORF">SASPL_105299</name>
</gene>
<dbReference type="GO" id="GO:0003677">
    <property type="term" value="F:DNA binding"/>
    <property type="evidence" value="ECO:0007669"/>
    <property type="project" value="UniProtKB-KW"/>
</dbReference>
<dbReference type="EMBL" id="PNBA02000002">
    <property type="protein sequence ID" value="KAG6433680.1"/>
    <property type="molecule type" value="Genomic_DNA"/>
</dbReference>
<feature type="region of interest" description="Disordered" evidence="7">
    <location>
        <begin position="1"/>
        <end position="22"/>
    </location>
</feature>
<feature type="domain" description="AP2/ERF" evidence="8">
    <location>
        <begin position="15"/>
        <end position="73"/>
    </location>
</feature>
<reference evidence="13" key="2">
    <citation type="submission" date="2020-08" db="EMBL/GenBank/DDBJ databases">
        <title>Plant Genome Project.</title>
        <authorList>
            <person name="Zhang R.-G."/>
        </authorList>
    </citation>
    <scope>NUCLEOTIDE SEQUENCE</scope>
    <source>
        <strain evidence="13">Huo1</strain>
        <tissue evidence="13">Leaf</tissue>
    </source>
</reference>
<evidence type="ECO:0000313" key="10">
    <source>
        <dbReference type="EMBL" id="KAG6433680.1"/>
    </source>
</evidence>
<dbReference type="PROSITE" id="PS51032">
    <property type="entry name" value="AP2_ERF"/>
    <property type="match status" value="1"/>
</dbReference>
<keyword evidence="2" id="KW-0936">Ethylene signaling pathway</keyword>
<dbReference type="AlphaFoldDB" id="A0A4D8ZZP3"/>
<dbReference type="InterPro" id="IPR036955">
    <property type="entry name" value="AP2/ERF_dom_sf"/>
</dbReference>
<feature type="region of interest" description="Disordered" evidence="7">
    <location>
        <begin position="80"/>
        <end position="110"/>
    </location>
</feature>
<feature type="region of interest" description="Disordered" evidence="7">
    <location>
        <begin position="127"/>
        <end position="148"/>
    </location>
</feature>
<organism evidence="13">
    <name type="scientific">Salvia splendens</name>
    <name type="common">Scarlet sage</name>
    <dbReference type="NCBI Taxonomy" id="180675"/>
    <lineage>
        <taxon>Eukaryota</taxon>
        <taxon>Viridiplantae</taxon>
        <taxon>Streptophyta</taxon>
        <taxon>Embryophyta</taxon>
        <taxon>Tracheophyta</taxon>
        <taxon>Spermatophyta</taxon>
        <taxon>Magnoliopsida</taxon>
        <taxon>eudicotyledons</taxon>
        <taxon>Gunneridae</taxon>
        <taxon>Pentapetalae</taxon>
        <taxon>asterids</taxon>
        <taxon>lamiids</taxon>
        <taxon>Lamiales</taxon>
        <taxon>Lamiaceae</taxon>
        <taxon>Nepetoideae</taxon>
        <taxon>Mentheae</taxon>
        <taxon>Salviinae</taxon>
        <taxon>Salvia</taxon>
        <taxon>Salvia subgen. Calosphace</taxon>
        <taxon>core Calosphace</taxon>
    </lineage>
</organism>
<dbReference type="Pfam" id="PF00847">
    <property type="entry name" value="AP2"/>
    <property type="match status" value="1"/>
</dbReference>
<dbReference type="GO" id="GO:0009873">
    <property type="term" value="P:ethylene-activated signaling pathway"/>
    <property type="evidence" value="ECO:0007669"/>
    <property type="project" value="UniProtKB-KW"/>
</dbReference>
<dbReference type="CDD" id="cd00018">
    <property type="entry name" value="AP2"/>
    <property type="match status" value="1"/>
</dbReference>
<reference evidence="13" key="1">
    <citation type="submission" date="2018-01" db="EMBL/GenBank/DDBJ databases">
        <authorList>
            <person name="Mao J.F."/>
        </authorList>
    </citation>
    <scope>NUCLEOTIDE SEQUENCE</scope>
    <source>
        <strain evidence="13">Huo1</strain>
        <tissue evidence="13">Leaf</tissue>
    </source>
</reference>
<keyword evidence="14" id="KW-1185">Reference proteome</keyword>
<evidence type="ECO:0000256" key="2">
    <source>
        <dbReference type="ARBA" id="ARBA00022745"/>
    </source>
</evidence>
<dbReference type="PANTHER" id="PTHR31677:SF245">
    <property type="entry name" value="ETHYLENE-RESPONSIVE TRANSCRIPTION FACTOR ESR1"/>
    <property type="match status" value="1"/>
</dbReference>
<dbReference type="SUPFAM" id="SSF54171">
    <property type="entry name" value="DNA-binding domain"/>
    <property type="match status" value="1"/>
</dbReference>
<dbReference type="OrthoDB" id="926697at2759"/>
<evidence type="ECO:0000256" key="1">
    <source>
        <dbReference type="ARBA" id="ARBA00004123"/>
    </source>
</evidence>
<dbReference type="EMBL" id="PNBA02000002">
    <property type="protein sequence ID" value="KAG6433683.1"/>
    <property type="molecule type" value="Genomic_DNA"/>
</dbReference>
<evidence type="ECO:0000256" key="6">
    <source>
        <dbReference type="ARBA" id="ARBA00023242"/>
    </source>
</evidence>
<keyword evidence="3" id="KW-0805">Transcription regulation</keyword>
<evidence type="ECO:0000259" key="8">
    <source>
        <dbReference type="PROSITE" id="PS51032"/>
    </source>
</evidence>
<feature type="compositionally biased region" description="Gly residues" evidence="7">
    <location>
        <begin position="1"/>
        <end position="11"/>
    </location>
</feature>
<dbReference type="EMBL" id="PNBA02000002">
    <property type="protein sequence ID" value="KAG6433684.1"/>
    <property type="molecule type" value="Genomic_DNA"/>
</dbReference>
<keyword evidence="6" id="KW-0539">Nucleus</keyword>
<dbReference type="EMBL" id="PNBA02000002">
    <property type="protein sequence ID" value="KAG6433679.1"/>
    <property type="molecule type" value="Genomic_DNA"/>
</dbReference>
<dbReference type="InterPro" id="IPR016177">
    <property type="entry name" value="DNA-bd_dom_sf"/>
</dbReference>
<accession>A0A4D8ZZP3</accession>
<name>A0A4D8ZZP3_SALSN</name>
<dbReference type="Proteomes" id="UP000298416">
    <property type="component" value="Unassembled WGS sequence"/>
</dbReference>
<dbReference type="STRING" id="180675.A0A4D8ZZP3"/>
<evidence type="ECO:0000313" key="13">
    <source>
        <dbReference type="EMBL" id="KAG6433684.1"/>
    </source>
</evidence>
<proteinExistence type="predicted"/>
<sequence>MFGSSRSGGQGDEFQYRGVQRRSDNRYRAVIKGVEEKGKKNHLGTFDTAEEAAMAYDYAARSLHGSKAYTNFVYPDGRQRGSLTNIPAPEEPEYELSPQHPPAPAAGYNYQQGYYGQGQGQASGFGQVEYPQWVPGDELPPLPQELGSTSAVGYGGGYMAPPPPGPGSSYSGYGYGYGNGNGW</sequence>
<evidence type="ECO:0000256" key="4">
    <source>
        <dbReference type="ARBA" id="ARBA00023125"/>
    </source>
</evidence>
<keyword evidence="5" id="KW-0804">Transcription</keyword>
<comment type="subcellular location">
    <subcellularLocation>
        <location evidence="1">Nucleus</location>
    </subcellularLocation>
</comment>
<evidence type="ECO:0000256" key="5">
    <source>
        <dbReference type="ARBA" id="ARBA00023163"/>
    </source>
</evidence>
<dbReference type="SMART" id="SM00380">
    <property type="entry name" value="AP2"/>
    <property type="match status" value="1"/>
</dbReference>
<protein>
    <recommendedName>
        <fullName evidence="8">AP2/ERF domain-containing protein</fullName>
    </recommendedName>
</protein>
<dbReference type="PANTHER" id="PTHR31677">
    <property type="entry name" value="AP2 DOMAIN CLASS TRANSCRIPTION FACTOR"/>
    <property type="match status" value="1"/>
</dbReference>
<evidence type="ECO:0000313" key="12">
    <source>
        <dbReference type="EMBL" id="KAG6433683.1"/>
    </source>
</evidence>
<keyword evidence="4" id="KW-0238">DNA-binding</keyword>
<evidence type="ECO:0000256" key="7">
    <source>
        <dbReference type="SAM" id="MobiDB-lite"/>
    </source>
</evidence>
<dbReference type="InterPro" id="IPR001471">
    <property type="entry name" value="AP2/ERF_dom"/>
</dbReference>
<evidence type="ECO:0000256" key="3">
    <source>
        <dbReference type="ARBA" id="ARBA00023015"/>
    </source>
</evidence>
<dbReference type="Gene3D" id="3.30.730.10">
    <property type="entry name" value="AP2/ERF domain"/>
    <property type="match status" value="1"/>
</dbReference>
<comment type="caution">
    <text evidence="13">The sequence shown here is derived from an EMBL/GenBank/DDBJ whole genome shotgun (WGS) entry which is preliminary data.</text>
</comment>
<evidence type="ECO:0000313" key="14">
    <source>
        <dbReference type="Proteomes" id="UP000298416"/>
    </source>
</evidence>
<evidence type="ECO:0000313" key="9">
    <source>
        <dbReference type="EMBL" id="KAG6433679.1"/>
    </source>
</evidence>
<dbReference type="EMBL" id="PNBA02000002">
    <property type="protein sequence ID" value="KAG6433681.1"/>
    <property type="molecule type" value="Genomic_DNA"/>
</dbReference>
<evidence type="ECO:0000313" key="11">
    <source>
        <dbReference type="EMBL" id="KAG6433681.1"/>
    </source>
</evidence>